<evidence type="ECO:0000259" key="7">
    <source>
        <dbReference type="Pfam" id="PF00828"/>
    </source>
</evidence>
<feature type="region of interest" description="Disordered" evidence="6">
    <location>
        <begin position="1"/>
        <end position="46"/>
    </location>
</feature>
<keyword evidence="4" id="KW-0699">rRNA-binding</keyword>
<gene>
    <name evidence="4" type="primary">rplO</name>
    <name evidence="8" type="ORF">ENP94_07310</name>
    <name evidence="9" type="ORF">ENS16_02955</name>
</gene>
<dbReference type="GO" id="GO:0022625">
    <property type="term" value="C:cytosolic large ribosomal subunit"/>
    <property type="evidence" value="ECO:0007669"/>
    <property type="project" value="TreeGrafter"/>
</dbReference>
<comment type="caution">
    <text evidence="8">The sequence shown here is derived from an EMBL/GenBank/DDBJ whole genome shotgun (WGS) entry which is preliminary data.</text>
</comment>
<dbReference type="SUPFAM" id="SSF52080">
    <property type="entry name" value="Ribosomal proteins L15p and L18e"/>
    <property type="match status" value="1"/>
</dbReference>
<dbReference type="AlphaFoldDB" id="A0A7C1ND42"/>
<evidence type="ECO:0000256" key="2">
    <source>
        <dbReference type="ARBA" id="ARBA00022980"/>
    </source>
</evidence>
<evidence type="ECO:0000256" key="6">
    <source>
        <dbReference type="SAM" id="MobiDB-lite"/>
    </source>
</evidence>
<dbReference type="InterPro" id="IPR005749">
    <property type="entry name" value="Ribosomal_uL15_bac-type"/>
</dbReference>
<accession>A0A7C1ND42</accession>
<comment type="function">
    <text evidence="4">Binds to the 23S rRNA.</text>
</comment>
<feature type="domain" description="Large ribosomal subunit protein uL15/eL18" evidence="7">
    <location>
        <begin position="76"/>
        <end position="142"/>
    </location>
</feature>
<sequence length="153" mass="16730">MKLSELKPAPGAKRRKKRVGCGPASGHGKTSCRGHKGAGQHSAPEFDARFEGGQMPFYRRIPKRGFKNPTRVEYSVVNLDDLAELGTDNVTIELLQERKLVRRGMPVKVLGRGEISRPITVTAHAFSESARQKIEAAGGKAVLLQPEWTGEGK</sequence>
<keyword evidence="4" id="KW-0694">RNA-binding</keyword>
<dbReference type="EMBL" id="DSLG01000008">
    <property type="protein sequence ID" value="HEA87795.1"/>
    <property type="molecule type" value="Genomic_DNA"/>
</dbReference>
<comment type="similarity">
    <text evidence="1 4 5">Belongs to the universal ribosomal protein uL15 family.</text>
</comment>
<reference evidence="8" key="1">
    <citation type="journal article" date="2020" name="mSystems">
        <title>Genome- and Community-Level Interaction Insights into Carbon Utilization and Element Cycling Functions of Hydrothermarchaeota in Hydrothermal Sediment.</title>
        <authorList>
            <person name="Zhou Z."/>
            <person name="Liu Y."/>
            <person name="Xu W."/>
            <person name="Pan J."/>
            <person name="Luo Z.H."/>
            <person name="Li M."/>
        </authorList>
    </citation>
    <scope>NUCLEOTIDE SEQUENCE [LARGE SCALE GENOMIC DNA]</scope>
    <source>
        <strain evidence="8">SpSt-265</strain>
        <strain evidence="9">SpSt-465</strain>
    </source>
</reference>
<dbReference type="InterPro" id="IPR001196">
    <property type="entry name" value="Ribosomal_uL15_CS"/>
</dbReference>
<evidence type="ECO:0000256" key="3">
    <source>
        <dbReference type="ARBA" id="ARBA00023274"/>
    </source>
</evidence>
<evidence type="ECO:0000256" key="1">
    <source>
        <dbReference type="ARBA" id="ARBA00007320"/>
    </source>
</evidence>
<dbReference type="PANTHER" id="PTHR12934">
    <property type="entry name" value="50S RIBOSOMAL PROTEIN L15"/>
    <property type="match status" value="1"/>
</dbReference>
<dbReference type="PANTHER" id="PTHR12934:SF11">
    <property type="entry name" value="LARGE RIBOSOMAL SUBUNIT PROTEIN UL15M"/>
    <property type="match status" value="1"/>
</dbReference>
<evidence type="ECO:0000256" key="5">
    <source>
        <dbReference type="RuleBase" id="RU003888"/>
    </source>
</evidence>
<evidence type="ECO:0000313" key="9">
    <source>
        <dbReference type="EMBL" id="HFJ53633.1"/>
    </source>
</evidence>
<keyword evidence="2 4" id="KW-0689">Ribosomal protein</keyword>
<dbReference type="GO" id="GO:0006412">
    <property type="term" value="P:translation"/>
    <property type="evidence" value="ECO:0007669"/>
    <property type="project" value="UniProtKB-UniRule"/>
</dbReference>
<dbReference type="Gene3D" id="3.100.10.10">
    <property type="match status" value="1"/>
</dbReference>
<protein>
    <recommendedName>
        <fullName evidence="4">Large ribosomal subunit protein uL15</fullName>
    </recommendedName>
</protein>
<name>A0A7C1ND42_UNCW3</name>
<evidence type="ECO:0000313" key="8">
    <source>
        <dbReference type="EMBL" id="HEA87795.1"/>
    </source>
</evidence>
<dbReference type="InterPro" id="IPR036227">
    <property type="entry name" value="Ribosomal_uL15/eL18_sf"/>
</dbReference>
<organism evidence="8">
    <name type="scientific">candidate division WOR-3 bacterium</name>
    <dbReference type="NCBI Taxonomy" id="2052148"/>
    <lineage>
        <taxon>Bacteria</taxon>
        <taxon>Bacteria division WOR-3</taxon>
    </lineage>
</organism>
<dbReference type="NCBIfam" id="TIGR01071">
    <property type="entry name" value="rplO_bact"/>
    <property type="match status" value="1"/>
</dbReference>
<dbReference type="Pfam" id="PF00828">
    <property type="entry name" value="Ribosomal_L27A"/>
    <property type="match status" value="1"/>
</dbReference>
<dbReference type="InterPro" id="IPR030878">
    <property type="entry name" value="Ribosomal_uL15"/>
</dbReference>
<dbReference type="GO" id="GO:0003735">
    <property type="term" value="F:structural constituent of ribosome"/>
    <property type="evidence" value="ECO:0007669"/>
    <property type="project" value="InterPro"/>
</dbReference>
<dbReference type="GO" id="GO:0019843">
    <property type="term" value="F:rRNA binding"/>
    <property type="evidence" value="ECO:0007669"/>
    <property type="project" value="UniProtKB-UniRule"/>
</dbReference>
<dbReference type="InterPro" id="IPR021131">
    <property type="entry name" value="Ribosomal_uL15/eL18"/>
</dbReference>
<comment type="subunit">
    <text evidence="4">Part of the 50S ribosomal subunit.</text>
</comment>
<proteinExistence type="inferred from homology"/>
<dbReference type="PROSITE" id="PS00475">
    <property type="entry name" value="RIBOSOMAL_L15"/>
    <property type="match status" value="1"/>
</dbReference>
<evidence type="ECO:0000256" key="4">
    <source>
        <dbReference type="HAMAP-Rule" id="MF_01341"/>
    </source>
</evidence>
<dbReference type="HAMAP" id="MF_01341">
    <property type="entry name" value="Ribosomal_uL15"/>
    <property type="match status" value="1"/>
</dbReference>
<dbReference type="EMBL" id="DSTU01000004">
    <property type="protein sequence ID" value="HFJ53633.1"/>
    <property type="molecule type" value="Genomic_DNA"/>
</dbReference>
<keyword evidence="3 4" id="KW-0687">Ribonucleoprotein</keyword>